<evidence type="ECO:0000313" key="5">
    <source>
        <dbReference type="Proteomes" id="UP001416393"/>
    </source>
</evidence>
<name>A0ABV0AD22_9FLAO</name>
<dbReference type="InterPro" id="IPR050300">
    <property type="entry name" value="GDXG_lipolytic_enzyme"/>
</dbReference>
<dbReference type="GO" id="GO:0016787">
    <property type="term" value="F:hydrolase activity"/>
    <property type="evidence" value="ECO:0007669"/>
    <property type="project" value="UniProtKB-KW"/>
</dbReference>
<sequence length="296" mass="33111">MKNSIIVIVLIFAFKLSAQSKTTYTYAIKVNDTLKLDVYTPQNLKPSDSLPVLLWMHGGGFAIGSRDYIDDMRLVEYVAKNQNYIGISISYRLLRKETETGFGCNCPKEEKLETFQQAAIDYLDAAKYVVEHSKELNIDRTKIIAGGSSAGAEGILNAVFMREYFSDDLQQYKNVKFAGAMAFAGAVVNANYITKNNAVPTVLFHGTDDQLVPYGSASHHYCEISKPGYLILDGASIIAEKLMQFETSYYFNVVKGGRHEISAIPFSQLDKIFAFFDKTVLHDEVIQTKIIQTKTL</sequence>
<feature type="chain" id="PRO_5045767933" evidence="2">
    <location>
        <begin position="19"/>
        <end position="296"/>
    </location>
</feature>
<keyword evidence="5" id="KW-1185">Reference proteome</keyword>
<reference evidence="4 5" key="1">
    <citation type="submission" date="2024-01" db="EMBL/GenBank/DDBJ databases">
        <title>Mariniflexile litorale sp. nov., isolated from the shallow sediments of the Sea of Japan.</title>
        <authorList>
            <person name="Romanenko L."/>
            <person name="Bystritskaya E."/>
            <person name="Isaeva M."/>
        </authorList>
    </citation>
    <scope>NUCLEOTIDE SEQUENCE [LARGE SCALE GENOMIC DNA]</scope>
    <source>
        <strain evidence="4 5">KCTC 32427</strain>
    </source>
</reference>
<organism evidence="4 5">
    <name type="scientific">Mariniflexile soesokkakense</name>
    <dbReference type="NCBI Taxonomy" id="1343160"/>
    <lineage>
        <taxon>Bacteria</taxon>
        <taxon>Pseudomonadati</taxon>
        <taxon>Bacteroidota</taxon>
        <taxon>Flavobacteriia</taxon>
        <taxon>Flavobacteriales</taxon>
        <taxon>Flavobacteriaceae</taxon>
        <taxon>Mariniflexile</taxon>
    </lineage>
</organism>
<dbReference type="InterPro" id="IPR029058">
    <property type="entry name" value="AB_hydrolase_fold"/>
</dbReference>
<protein>
    <submittedName>
        <fullName evidence="4">Alpha/beta hydrolase</fullName>
    </submittedName>
</protein>
<dbReference type="SUPFAM" id="SSF53474">
    <property type="entry name" value="alpha/beta-Hydrolases"/>
    <property type="match status" value="1"/>
</dbReference>
<feature type="domain" description="Carboxylesterase type B" evidence="3">
    <location>
        <begin position="25"/>
        <end position="153"/>
    </location>
</feature>
<dbReference type="RefSeq" id="WP_346242779.1">
    <property type="nucleotide sequence ID" value="NZ_JAZHYP010000009.1"/>
</dbReference>
<dbReference type="Proteomes" id="UP001416393">
    <property type="component" value="Unassembled WGS sequence"/>
</dbReference>
<keyword evidence="1 4" id="KW-0378">Hydrolase</keyword>
<gene>
    <name evidence="4" type="ORF">VP395_14675</name>
</gene>
<proteinExistence type="predicted"/>
<dbReference type="Gene3D" id="3.40.50.1820">
    <property type="entry name" value="alpha/beta hydrolase"/>
    <property type="match status" value="1"/>
</dbReference>
<feature type="signal peptide" evidence="2">
    <location>
        <begin position="1"/>
        <end position="18"/>
    </location>
</feature>
<accession>A0ABV0AD22</accession>
<dbReference type="InterPro" id="IPR002018">
    <property type="entry name" value="CarbesteraseB"/>
</dbReference>
<evidence type="ECO:0000313" key="4">
    <source>
        <dbReference type="EMBL" id="MEN3324981.1"/>
    </source>
</evidence>
<comment type="caution">
    <text evidence="4">The sequence shown here is derived from an EMBL/GenBank/DDBJ whole genome shotgun (WGS) entry which is preliminary data.</text>
</comment>
<evidence type="ECO:0000256" key="1">
    <source>
        <dbReference type="ARBA" id="ARBA00022801"/>
    </source>
</evidence>
<evidence type="ECO:0000256" key="2">
    <source>
        <dbReference type="SAM" id="SignalP"/>
    </source>
</evidence>
<keyword evidence="2" id="KW-0732">Signal</keyword>
<dbReference type="Pfam" id="PF00135">
    <property type="entry name" value="COesterase"/>
    <property type="match status" value="1"/>
</dbReference>
<evidence type="ECO:0000259" key="3">
    <source>
        <dbReference type="Pfam" id="PF00135"/>
    </source>
</evidence>
<dbReference type="PANTHER" id="PTHR48081">
    <property type="entry name" value="AB HYDROLASE SUPERFAMILY PROTEIN C4A8.06C"/>
    <property type="match status" value="1"/>
</dbReference>
<dbReference type="EMBL" id="JAZHYP010000009">
    <property type="protein sequence ID" value="MEN3324981.1"/>
    <property type="molecule type" value="Genomic_DNA"/>
</dbReference>